<dbReference type="EMBL" id="MFVU01000005">
    <property type="protein sequence ID" value="OGJ02371.1"/>
    <property type="molecule type" value="Genomic_DNA"/>
</dbReference>
<evidence type="ECO:0000256" key="1">
    <source>
        <dbReference type="SAM" id="Phobius"/>
    </source>
</evidence>
<keyword evidence="1" id="KW-0812">Transmembrane</keyword>
<name>A0A1F6Y7L8_9BACT</name>
<proteinExistence type="predicted"/>
<organism evidence="3 4">
    <name type="scientific">Candidatus Nomurabacteria bacterium RIFCSPLOWO2_12_FULL_44_11</name>
    <dbReference type="NCBI Taxonomy" id="1801796"/>
    <lineage>
        <taxon>Bacteria</taxon>
        <taxon>Candidatus Nomuraibacteriota</taxon>
    </lineage>
</organism>
<reference evidence="3 4" key="1">
    <citation type="journal article" date="2016" name="Nat. Commun.">
        <title>Thousands of microbial genomes shed light on interconnected biogeochemical processes in an aquifer system.</title>
        <authorList>
            <person name="Anantharaman K."/>
            <person name="Brown C.T."/>
            <person name="Hug L.A."/>
            <person name="Sharon I."/>
            <person name="Castelle C.J."/>
            <person name="Probst A.J."/>
            <person name="Thomas B.C."/>
            <person name="Singh A."/>
            <person name="Wilkins M.J."/>
            <person name="Karaoz U."/>
            <person name="Brodie E.L."/>
            <person name="Williams K.H."/>
            <person name="Hubbard S.S."/>
            <person name="Banfield J.F."/>
        </authorList>
    </citation>
    <scope>NUCLEOTIDE SEQUENCE [LARGE SCALE GENOMIC DNA]</scope>
</reference>
<evidence type="ECO:0000313" key="3">
    <source>
        <dbReference type="EMBL" id="OGJ02371.1"/>
    </source>
</evidence>
<gene>
    <name evidence="3" type="ORF">A3G53_00045</name>
</gene>
<dbReference type="AlphaFoldDB" id="A0A1F6Y7L8"/>
<sequence>MNNKIMWWVIVAIIVVVGGIYWYMQSPATENNSSSTTGEENQTTGAQGRVIFSVTDAAADMSAISEINMRISRVDIQSSTSGWVTASTTPRTYDLLALDVSGESKLLADVGAAAGTYNQVRLVVDSITVKTKAGATKTAKLPSGELRINTVLVVNANSVSSVNFDFLADKSLHTTGSGEYIFAPVVKTETRSGASVSVDANSKVSISGGRVDSSNTVGMDIDGTVKLNFQLKSDQKLNLGINNVIELGK</sequence>
<feature type="domain" description="DUF4382" evidence="2">
    <location>
        <begin position="47"/>
        <end position="184"/>
    </location>
</feature>
<evidence type="ECO:0000313" key="4">
    <source>
        <dbReference type="Proteomes" id="UP000178645"/>
    </source>
</evidence>
<dbReference type="InterPro" id="IPR025491">
    <property type="entry name" value="DUF4382"/>
</dbReference>
<protein>
    <recommendedName>
        <fullName evidence="2">DUF4382 domain-containing protein</fullName>
    </recommendedName>
</protein>
<accession>A0A1F6Y7L8</accession>
<comment type="caution">
    <text evidence="3">The sequence shown here is derived from an EMBL/GenBank/DDBJ whole genome shotgun (WGS) entry which is preliminary data.</text>
</comment>
<dbReference type="Proteomes" id="UP000178645">
    <property type="component" value="Unassembled WGS sequence"/>
</dbReference>
<feature type="transmembrane region" description="Helical" evidence="1">
    <location>
        <begin position="5"/>
        <end position="24"/>
    </location>
</feature>
<dbReference type="Pfam" id="PF14321">
    <property type="entry name" value="DUF4382"/>
    <property type="match status" value="1"/>
</dbReference>
<keyword evidence="1" id="KW-0472">Membrane</keyword>
<evidence type="ECO:0000259" key="2">
    <source>
        <dbReference type="Pfam" id="PF14321"/>
    </source>
</evidence>
<keyword evidence="1" id="KW-1133">Transmembrane helix</keyword>